<evidence type="ECO:0000256" key="5">
    <source>
        <dbReference type="SAM" id="MobiDB-lite"/>
    </source>
</evidence>
<dbReference type="InterPro" id="IPR032691">
    <property type="entry name" value="Mon2/Sec7/BIG1-like_HUS"/>
</dbReference>
<dbReference type="Gene3D" id="1.25.10.10">
    <property type="entry name" value="Leucine-rich Repeat Variant"/>
    <property type="match status" value="1"/>
</dbReference>
<dbReference type="Pfam" id="PF12783">
    <property type="entry name" value="Sec7-like_HUS"/>
    <property type="match status" value="1"/>
</dbReference>
<dbReference type="GO" id="GO:0005794">
    <property type="term" value="C:Golgi apparatus"/>
    <property type="evidence" value="ECO:0007669"/>
    <property type="project" value="UniProtKB-ARBA"/>
</dbReference>
<keyword evidence="4" id="KW-0175">Coiled coil</keyword>
<dbReference type="EMBL" id="ML977208">
    <property type="protein sequence ID" value="KAF1981101.1"/>
    <property type="molecule type" value="Genomic_DNA"/>
</dbReference>
<dbReference type="InterPro" id="IPR011989">
    <property type="entry name" value="ARM-like"/>
</dbReference>
<evidence type="ECO:0000313" key="10">
    <source>
        <dbReference type="Proteomes" id="UP000800041"/>
    </source>
</evidence>
<feature type="domain" description="Mon2/Sec7/BIG1-like HUS" evidence="6">
    <location>
        <begin position="200"/>
        <end position="354"/>
    </location>
</feature>
<dbReference type="InterPro" id="IPR032817">
    <property type="entry name" value="Mon2_C"/>
</dbReference>
<dbReference type="PANTHER" id="PTHR10663:SF333">
    <property type="entry name" value="PROTEIN MON2 HOMOLOG"/>
    <property type="match status" value="1"/>
</dbReference>
<feature type="compositionally biased region" description="Basic and acidic residues" evidence="5">
    <location>
        <begin position="486"/>
        <end position="501"/>
    </location>
</feature>
<feature type="coiled-coil region" evidence="4">
    <location>
        <begin position="7"/>
        <end position="34"/>
    </location>
</feature>
<keyword evidence="2" id="KW-0813">Transport</keyword>
<accession>A0A6G1GJL4</accession>
<protein>
    <submittedName>
        <fullName evidence="9">Endosomal peripheral membrane protein-like protein</fullName>
    </submittedName>
</protein>
<evidence type="ECO:0000259" key="7">
    <source>
        <dbReference type="Pfam" id="PF16206"/>
    </source>
</evidence>
<dbReference type="Proteomes" id="UP000800041">
    <property type="component" value="Unassembled WGS sequence"/>
</dbReference>
<keyword evidence="3" id="KW-0653">Protein transport</keyword>
<feature type="region of interest" description="Disordered" evidence="5">
    <location>
        <begin position="479"/>
        <end position="523"/>
    </location>
</feature>
<dbReference type="OrthoDB" id="294853at2759"/>
<evidence type="ECO:0000259" key="6">
    <source>
        <dbReference type="Pfam" id="PF12783"/>
    </source>
</evidence>
<dbReference type="Pfam" id="PF16213">
    <property type="entry name" value="DCB"/>
    <property type="match status" value="1"/>
</dbReference>
<feature type="domain" description="Mon2 C-terminal" evidence="7">
    <location>
        <begin position="990"/>
        <end position="1183"/>
    </location>
</feature>
<dbReference type="InterPro" id="IPR032629">
    <property type="entry name" value="DCB_dom"/>
</dbReference>
<evidence type="ECO:0000256" key="4">
    <source>
        <dbReference type="SAM" id="Coils"/>
    </source>
</evidence>
<evidence type="ECO:0000313" key="9">
    <source>
        <dbReference type="EMBL" id="KAF1981101.1"/>
    </source>
</evidence>
<comment type="similarity">
    <text evidence="1">Belongs to the MON2 family.</text>
</comment>
<feature type="domain" description="Mon2/Sec7/BIG1-like dimerisation and cyclophilin-binding" evidence="8">
    <location>
        <begin position="5"/>
        <end position="175"/>
    </location>
</feature>
<sequence length="1704" mass="187510">MTAHILSSELSNLVQESKRKNTELRNAADKSLQDLKALPTTSENQLAADLSRRPHFITPFLIACGTKNPKFAAIATVCLQRLVVSKGLPRERLKDVVEAFGECSSLGTDIQLKILQALPSLFQNYSNELRSDLLFAVLQVCSSLQASKAVAVSSTAAATLQQLVISVFDKLEIEDGKALEVPTIGQVPTEEGPVAVRPVAQDAFKIFHDLCLLIDGAKLQYIHFSAIPLTSGLELVESILSNHADIFLTHPEQASILHATLLPFIIRSLSERLSFPTTLRVMRISSFILRNHLSILPAECEIILGLLNHMLDPEAAPPWKRAICMEVFRSLYAESDLVLEIHATYDMAEGKKPVLRENLAAFVRLATEKPTVIGLSHQSTTPVGQSSSRDAPTEQAAVEATAVADLIGGGGMDVNTSNVMGISSQWSSPRTACLDQLDKADAPQTPETYVYSLVLSCLNSLSETLAKFILPLTVHTEGKSKRHRSRSDTGGDSKMDEDRQGEPNAQSAGLMSPRADVTRSQSFRKRTVPINPVTLARHPAYSGIKAVVALIDECWPAILACCSTFLYAALDAEYYRALVRSFQRFTQVSGLLRMSTARDAFLTTLSKAAVPPNVLAASLSPAAGTPVESPSMFSNARGLLSVESITKTPNLSEKSRTSADLHMPTLTTRNLLCLRALLNLAIALGPTMDAAWAIVLETLQQADIITMAWTSRDKRNIDSSYVQSLNSEISAVMLAAERLFESTVDYTNESFIQMLMALCNLLREKESSSQPIAPQSPGFMKHQRRVGSFSGLHVNIEAQTQDYQCALKRIDILATLNLSRFAGFEEDESGWSLLMGELIALSTKVSIAADARNLAAATLSHVVHDLTSSASSEPPEAQNDIHCRAIAALLTEVQALYDTGNFKDTQHLVDDIDLKVHYNALAALKAIVEHCGERLTSSWAIVFDLVLSAFRPHELRLASANLADAIPRIHLFSKGLGRISFDCVQLMCSDFLPTIPTASLLVLIDTLFRFSLQEDDLNIALTTTTFFWKVSDFLQSSLSSSSFADLIEDRSETTQLLEHVQTAARASSIPALWLYLLLRMISVTADPRPEVRNAAIHTLLRIFDHYGEHLSPSDWELCIEAILLRMLSTVVHHHQRLASEDVPTEELAAWDETSTIMLDGLSGLISTYLDEISRCAEFSKLWETFMILLEDLLACKIHALHVAVFTAITKMLSKITKPAVIGQAAIDKLTDMWTDNFPRTSPRSHSESNQPVFEAYVGALKEIYRLTEARVELEFLKKAVENLVQCVQSSDCMSYTNDLDRMAPLQSRVVDSLGLFKTNIKGSMAVFVQGLAVLIGLPYATSTPEPRKGSLTYVAISKAAMDRAKRLIASSTDLKDLVDSPALLKTVQSLRQATSSKTQLSLQGKEPTSYKLAVKNSLDILAKVLPDFMEASTNRKNLISFWTQVLDISNDIARFDCDIFDNAFVEPPALEEEDFDMASLTTLRNLIVPALGSRKLPDSLRRTYTANIFTNSLIHSPEPGELPPNIHEEPLQDFYKIRFGRTCDPEPTFRSRMSYLCLSELLSLTAAPQKTSSLLPSHRNNKEKSLDGEANHVKLAQAASPYLILRAALPIKAYIADAPLRGRMPMPASEKAELVFVSREMRGLETEPRAIPDVPGVVSQRKKHLHRLYKIVVSAVGVATKKGDEEVVRALEEVLEAVGEEFGL</sequence>
<dbReference type="PANTHER" id="PTHR10663">
    <property type="entry name" value="GUANYL-NUCLEOTIDE EXCHANGE FACTOR"/>
    <property type="match status" value="1"/>
</dbReference>
<evidence type="ECO:0000256" key="1">
    <source>
        <dbReference type="ARBA" id="ARBA00008144"/>
    </source>
</evidence>
<evidence type="ECO:0000256" key="3">
    <source>
        <dbReference type="ARBA" id="ARBA00022927"/>
    </source>
</evidence>
<evidence type="ECO:0000259" key="8">
    <source>
        <dbReference type="Pfam" id="PF16213"/>
    </source>
</evidence>
<evidence type="ECO:0000256" key="2">
    <source>
        <dbReference type="ARBA" id="ARBA00022448"/>
    </source>
</evidence>
<dbReference type="SUPFAM" id="SSF48371">
    <property type="entry name" value="ARM repeat"/>
    <property type="match status" value="1"/>
</dbReference>
<keyword evidence="10" id="KW-1185">Reference proteome</keyword>
<dbReference type="GO" id="GO:0015031">
    <property type="term" value="P:protein transport"/>
    <property type="evidence" value="ECO:0007669"/>
    <property type="project" value="UniProtKB-KW"/>
</dbReference>
<name>A0A6G1GJL4_9PEZI</name>
<dbReference type="InterPro" id="IPR016024">
    <property type="entry name" value="ARM-type_fold"/>
</dbReference>
<proteinExistence type="inferred from homology"/>
<organism evidence="9 10">
    <name type="scientific">Aulographum hederae CBS 113979</name>
    <dbReference type="NCBI Taxonomy" id="1176131"/>
    <lineage>
        <taxon>Eukaryota</taxon>
        <taxon>Fungi</taxon>
        <taxon>Dikarya</taxon>
        <taxon>Ascomycota</taxon>
        <taxon>Pezizomycotina</taxon>
        <taxon>Dothideomycetes</taxon>
        <taxon>Pleosporomycetidae</taxon>
        <taxon>Aulographales</taxon>
        <taxon>Aulographaceae</taxon>
    </lineage>
</organism>
<dbReference type="Pfam" id="PF16206">
    <property type="entry name" value="Mon2_C"/>
    <property type="match status" value="1"/>
</dbReference>
<gene>
    <name evidence="9" type="ORF">K402DRAFT_343131</name>
</gene>
<reference evidence="9" key="1">
    <citation type="journal article" date="2020" name="Stud. Mycol.">
        <title>101 Dothideomycetes genomes: a test case for predicting lifestyles and emergence of pathogens.</title>
        <authorList>
            <person name="Haridas S."/>
            <person name="Albert R."/>
            <person name="Binder M."/>
            <person name="Bloem J."/>
            <person name="Labutti K."/>
            <person name="Salamov A."/>
            <person name="Andreopoulos B."/>
            <person name="Baker S."/>
            <person name="Barry K."/>
            <person name="Bills G."/>
            <person name="Bluhm B."/>
            <person name="Cannon C."/>
            <person name="Castanera R."/>
            <person name="Culley D."/>
            <person name="Daum C."/>
            <person name="Ezra D."/>
            <person name="Gonzalez J."/>
            <person name="Henrissat B."/>
            <person name="Kuo A."/>
            <person name="Liang C."/>
            <person name="Lipzen A."/>
            <person name="Lutzoni F."/>
            <person name="Magnuson J."/>
            <person name="Mondo S."/>
            <person name="Nolan M."/>
            <person name="Ohm R."/>
            <person name="Pangilinan J."/>
            <person name="Park H.-J."/>
            <person name="Ramirez L."/>
            <person name="Alfaro M."/>
            <person name="Sun H."/>
            <person name="Tritt A."/>
            <person name="Yoshinaga Y."/>
            <person name="Zwiers L.-H."/>
            <person name="Turgeon B."/>
            <person name="Goodwin S."/>
            <person name="Spatafora J."/>
            <person name="Crous P."/>
            <person name="Grigoriev I."/>
        </authorList>
    </citation>
    <scope>NUCLEOTIDE SEQUENCE</scope>
    <source>
        <strain evidence="9">CBS 113979</strain>
    </source>
</reference>